<evidence type="ECO:0000256" key="1">
    <source>
        <dbReference type="SAM" id="SignalP"/>
    </source>
</evidence>
<evidence type="ECO:0000313" key="2">
    <source>
        <dbReference type="EMBL" id="JAC92539.1"/>
    </source>
</evidence>
<feature type="chain" id="PRO_5001868994" evidence="1">
    <location>
        <begin position="24"/>
        <end position="101"/>
    </location>
</feature>
<dbReference type="GO" id="GO:0004867">
    <property type="term" value="F:serine-type endopeptidase inhibitor activity"/>
    <property type="evidence" value="ECO:0007669"/>
    <property type="project" value="InterPro"/>
</dbReference>
<proteinExistence type="evidence at transcript level"/>
<protein>
    <submittedName>
        <fullName evidence="2">Putative secreted protease inhibitor</fullName>
    </submittedName>
</protein>
<dbReference type="AlphaFoldDB" id="A0A090X9F7"/>
<keyword evidence="1" id="KW-0732">Signal</keyword>
<dbReference type="InterPro" id="IPR036880">
    <property type="entry name" value="Kunitz_BPTI_sf"/>
</dbReference>
<accession>A0A090X9F7</accession>
<dbReference type="Gene3D" id="4.10.410.10">
    <property type="entry name" value="Pancreatic trypsin inhibitor Kunitz domain"/>
    <property type="match status" value="1"/>
</dbReference>
<dbReference type="SUPFAM" id="SSF57362">
    <property type="entry name" value="BPTI-like"/>
    <property type="match status" value="1"/>
</dbReference>
<organism evidence="2">
    <name type="scientific">Ixodes ricinus</name>
    <name type="common">Common tick</name>
    <name type="synonym">Acarus ricinus</name>
    <dbReference type="NCBI Taxonomy" id="34613"/>
    <lineage>
        <taxon>Eukaryota</taxon>
        <taxon>Metazoa</taxon>
        <taxon>Ecdysozoa</taxon>
        <taxon>Arthropoda</taxon>
        <taxon>Chelicerata</taxon>
        <taxon>Arachnida</taxon>
        <taxon>Acari</taxon>
        <taxon>Parasitiformes</taxon>
        <taxon>Ixodida</taxon>
        <taxon>Ixodoidea</taxon>
        <taxon>Ixodidae</taxon>
        <taxon>Ixodinae</taxon>
        <taxon>Ixodes</taxon>
    </lineage>
</organism>
<name>A0A090X9F7_IXORI</name>
<sequence>MNRAIAVLCVVAVMATIFMKADSGTNRRPAFCNVIPTKPSTPVRYGYQVYYFDKKDLKCKCFRSTRYSGDIGGNAFHNFKPCMRTCSANGFFACPRRGLKV</sequence>
<feature type="signal peptide" evidence="1">
    <location>
        <begin position="1"/>
        <end position="23"/>
    </location>
</feature>
<reference evidence="2" key="1">
    <citation type="journal article" date="2015" name="PLoS Negl. Trop. Dis.">
        <title>Deep Sequencing Analysis of the Ixodes ricinus Haemocytome.</title>
        <authorList>
            <person name="Kotsyfakis M."/>
            <person name="Kopacek P."/>
            <person name="Franta Z."/>
            <person name="Pedra J.H."/>
            <person name="Ribeiro J.M."/>
        </authorList>
    </citation>
    <scope>NUCLEOTIDE SEQUENCE</scope>
</reference>
<dbReference type="EMBL" id="GBIH01002171">
    <property type="protein sequence ID" value="JAC92539.1"/>
    <property type="molecule type" value="mRNA"/>
</dbReference>